<dbReference type="InterPro" id="IPR025644">
    <property type="entry name" value="DUF4344"/>
</dbReference>
<evidence type="ECO:0000313" key="3">
    <source>
        <dbReference type="EMBL" id="BBX04711.1"/>
    </source>
</evidence>
<feature type="signal peptide" evidence="2">
    <location>
        <begin position="1"/>
        <end position="21"/>
    </location>
</feature>
<protein>
    <recommendedName>
        <fullName evidence="5">Metallopeptidase DUF4344</fullName>
    </recommendedName>
</protein>
<evidence type="ECO:0008006" key="5">
    <source>
        <dbReference type="Google" id="ProtNLM"/>
    </source>
</evidence>
<dbReference type="RefSeq" id="WP_083150456.1">
    <property type="nucleotide sequence ID" value="NZ_AP022560.1"/>
</dbReference>
<feature type="compositionally biased region" description="Polar residues" evidence="1">
    <location>
        <begin position="29"/>
        <end position="44"/>
    </location>
</feature>
<accession>A0AAD1M9K0</accession>
<evidence type="ECO:0000313" key="4">
    <source>
        <dbReference type="Proteomes" id="UP000466681"/>
    </source>
</evidence>
<keyword evidence="4" id="KW-1185">Reference proteome</keyword>
<keyword evidence="2" id="KW-0732">Signal</keyword>
<dbReference type="KEGG" id="mmor:MMOR_56470"/>
<gene>
    <name evidence="3" type="ORF">MMOR_56470</name>
</gene>
<name>A0AAD1M9K0_9MYCO</name>
<feature type="chain" id="PRO_5042169247" description="Metallopeptidase DUF4344" evidence="2">
    <location>
        <begin position="22"/>
        <end position="292"/>
    </location>
</feature>
<evidence type="ECO:0000256" key="1">
    <source>
        <dbReference type="SAM" id="MobiDB-lite"/>
    </source>
</evidence>
<reference evidence="3 4" key="1">
    <citation type="journal article" date="2019" name="Emerg. Microbes Infect.">
        <title>Comprehensive subspecies identification of 175 nontuberculous mycobacteria species based on 7547 genomic profiles.</title>
        <authorList>
            <person name="Matsumoto Y."/>
            <person name="Kinjo T."/>
            <person name="Motooka D."/>
            <person name="Nabeya D."/>
            <person name="Jung N."/>
            <person name="Uechi K."/>
            <person name="Horii T."/>
            <person name="Iida T."/>
            <person name="Fujita J."/>
            <person name="Nakamura S."/>
        </authorList>
    </citation>
    <scope>NUCLEOTIDE SEQUENCE [LARGE SCALE GENOMIC DNA]</scope>
    <source>
        <strain evidence="3 4">JCM 6375</strain>
    </source>
</reference>
<dbReference type="Pfam" id="PF14247">
    <property type="entry name" value="DUF4344"/>
    <property type="match status" value="1"/>
</dbReference>
<evidence type="ECO:0000256" key="2">
    <source>
        <dbReference type="SAM" id="SignalP"/>
    </source>
</evidence>
<organism evidence="3 4">
    <name type="scientific">Mycolicibacterium moriokaense</name>
    <dbReference type="NCBI Taxonomy" id="39691"/>
    <lineage>
        <taxon>Bacteria</taxon>
        <taxon>Bacillati</taxon>
        <taxon>Actinomycetota</taxon>
        <taxon>Actinomycetes</taxon>
        <taxon>Mycobacteriales</taxon>
        <taxon>Mycobacteriaceae</taxon>
        <taxon>Mycolicibacterium</taxon>
    </lineage>
</organism>
<dbReference type="AlphaFoldDB" id="A0AAD1M9K0"/>
<dbReference type="EMBL" id="AP022560">
    <property type="protein sequence ID" value="BBX04711.1"/>
    <property type="molecule type" value="Genomic_DNA"/>
</dbReference>
<dbReference type="PROSITE" id="PS51257">
    <property type="entry name" value="PROKAR_LIPOPROTEIN"/>
    <property type="match status" value="1"/>
</dbReference>
<proteinExistence type="predicted"/>
<dbReference type="Proteomes" id="UP000466681">
    <property type="component" value="Chromosome"/>
</dbReference>
<feature type="region of interest" description="Disordered" evidence="1">
    <location>
        <begin position="20"/>
        <end position="61"/>
    </location>
</feature>
<sequence>MRNRIVPVLAAALVLAGCAGGAKEEAESPGSSGAAQSADQTVDSKNGPAPEAPADGGSGGKMIVVYEDADTPEAVNGKKIQQENQMLEDLADDVNESLNLPHDVTLRGAQCGTPNAYWSESDNAITMCYEDTDWSLDAFTKAGDSDPLKSALGSEYTTFYHELAHMATSIYDLPITGREEDAADQAAAYLLLTPGEDGQDPESVDAVKDFARAFAVLAEVQTEFSAEDMADEHSLNLQRVYNLECWIYGSNPEANGDLVANGQLPQDRAERCPEEWEQIDQAWSTLLEPHWK</sequence>